<dbReference type="FunFam" id="1.10.800.10:FF:000004">
    <property type="entry name" value="Tyrosine 3-monooxygenase"/>
    <property type="match status" value="1"/>
</dbReference>
<dbReference type="InterPro" id="IPR019773">
    <property type="entry name" value="Tyrosine_3-monooxygenase-like"/>
</dbReference>
<dbReference type="GO" id="GO:0006585">
    <property type="term" value="P:dopamine biosynthetic process from tyrosine"/>
    <property type="evidence" value="ECO:0007669"/>
    <property type="project" value="TreeGrafter"/>
</dbReference>
<keyword evidence="7" id="KW-0503">Monooxygenase</keyword>
<evidence type="ECO:0000256" key="8">
    <source>
        <dbReference type="ARBA" id="ARBA00023273"/>
    </source>
</evidence>
<protein>
    <recommendedName>
        <fullName evidence="16">Tyrosine 3-monooxygenase</fullName>
    </recommendedName>
</protein>
<evidence type="ECO:0000256" key="5">
    <source>
        <dbReference type="ARBA" id="ARBA00023002"/>
    </source>
</evidence>
<reference evidence="14 15" key="1">
    <citation type="submission" date="2017-07" db="EMBL/GenBank/DDBJ databases">
        <authorList>
            <person name="Talla V."/>
            <person name="Backstrom N."/>
        </authorList>
    </citation>
    <scope>NUCLEOTIDE SEQUENCE [LARGE SCALE GENOMIC DNA]</scope>
</reference>
<dbReference type="InterPro" id="IPR036951">
    <property type="entry name" value="ArAA_hydroxylase_sf"/>
</dbReference>
<dbReference type="GO" id="GO:0005737">
    <property type="term" value="C:cytoplasm"/>
    <property type="evidence" value="ECO:0007669"/>
    <property type="project" value="TreeGrafter"/>
</dbReference>
<comment type="subcellular location">
    <subcellularLocation>
        <location evidence="2">Cell projection</location>
        <location evidence="2">Axon</location>
    </subcellularLocation>
</comment>
<accession>A0A5E4QUH2</accession>
<dbReference type="PROSITE" id="PS00367">
    <property type="entry name" value="BH4_AAA_HYDROXYL_1"/>
    <property type="match status" value="1"/>
</dbReference>
<feature type="compositionally biased region" description="Basic and acidic residues" evidence="11">
    <location>
        <begin position="85"/>
        <end position="95"/>
    </location>
</feature>
<dbReference type="OrthoDB" id="983542at2759"/>
<evidence type="ECO:0000256" key="4">
    <source>
        <dbReference type="ARBA" id="ARBA00022723"/>
    </source>
</evidence>
<dbReference type="GO" id="GO:0005506">
    <property type="term" value="F:iron ion binding"/>
    <property type="evidence" value="ECO:0007669"/>
    <property type="project" value="InterPro"/>
</dbReference>
<evidence type="ECO:0000256" key="2">
    <source>
        <dbReference type="ARBA" id="ARBA00004489"/>
    </source>
</evidence>
<comment type="similarity">
    <text evidence="3">Belongs to the biopterin-dependent aromatic amino acid hydroxylase family.</text>
</comment>
<keyword evidence="6 9" id="KW-0408">Iron</keyword>
<dbReference type="InterPro" id="IPR036329">
    <property type="entry name" value="Aro-AA_hydroxylase_C_sf"/>
</dbReference>
<keyword evidence="5" id="KW-0560">Oxidoreductase</keyword>
<evidence type="ECO:0000256" key="9">
    <source>
        <dbReference type="PIRSR" id="PIRSR000336-1"/>
    </source>
</evidence>
<dbReference type="Gene3D" id="1.10.800.10">
    <property type="entry name" value="Aromatic amino acid hydroxylase"/>
    <property type="match status" value="1"/>
</dbReference>
<keyword evidence="15" id="KW-1185">Reference proteome</keyword>
<evidence type="ECO:0000256" key="3">
    <source>
        <dbReference type="ARBA" id="ARBA00009712"/>
    </source>
</evidence>
<dbReference type="InterPro" id="IPR045865">
    <property type="entry name" value="ACT-like_dom_sf"/>
</dbReference>
<feature type="binding site" evidence="9">
    <location>
        <position position="432"/>
    </location>
    <ligand>
        <name>Fe cation</name>
        <dbReference type="ChEBI" id="CHEBI:24875"/>
    </ligand>
</feature>
<evidence type="ECO:0000313" key="14">
    <source>
        <dbReference type="EMBL" id="VVD00842.1"/>
    </source>
</evidence>
<evidence type="ECO:0008006" key="16">
    <source>
        <dbReference type="Google" id="ProtNLM"/>
    </source>
</evidence>
<dbReference type="NCBIfam" id="TIGR01269">
    <property type="entry name" value="Tyr_3_monoox"/>
    <property type="match status" value="1"/>
</dbReference>
<dbReference type="PANTHER" id="PTHR11473:SF15">
    <property type="entry name" value="TYROSINE 3-MONOOXYGENASE"/>
    <property type="match status" value="1"/>
</dbReference>
<dbReference type="EMBL" id="FZQP02005000">
    <property type="protein sequence ID" value="VVD00842.1"/>
    <property type="molecule type" value="Genomic_DNA"/>
</dbReference>
<dbReference type="PIRSF" id="PIRSF000336">
    <property type="entry name" value="TH"/>
    <property type="match status" value="1"/>
</dbReference>
<dbReference type="GO" id="GO:0048066">
    <property type="term" value="P:developmental pigmentation"/>
    <property type="evidence" value="ECO:0007669"/>
    <property type="project" value="UniProtKB-ARBA"/>
</dbReference>
<feature type="domain" description="Biopterin-dependent aromatic amino acid hydroxylase family profile" evidence="12">
    <location>
        <begin position="208"/>
        <end position="554"/>
    </location>
</feature>
<keyword evidence="8" id="KW-0966">Cell projection</keyword>
<dbReference type="AlphaFoldDB" id="A0A5E4QUH2"/>
<feature type="binding site" evidence="9">
    <location>
        <position position="387"/>
    </location>
    <ligand>
        <name>Fe cation</name>
        <dbReference type="ChEBI" id="CHEBI:24875"/>
    </ligand>
</feature>
<dbReference type="InterPro" id="IPR001273">
    <property type="entry name" value="ArAA_hydroxylase"/>
</dbReference>
<dbReference type="GO" id="GO:0043204">
    <property type="term" value="C:perikaryon"/>
    <property type="evidence" value="ECO:0007669"/>
    <property type="project" value="TreeGrafter"/>
</dbReference>
<dbReference type="SUPFAM" id="SSF55021">
    <property type="entry name" value="ACT-like"/>
    <property type="match status" value="1"/>
</dbReference>
<dbReference type="PROSITE" id="PS51410">
    <property type="entry name" value="BH4_AAA_HYDROXYL_2"/>
    <property type="match status" value="1"/>
</dbReference>
<evidence type="ECO:0000259" key="12">
    <source>
        <dbReference type="PROSITE" id="PS51410"/>
    </source>
</evidence>
<dbReference type="PROSITE" id="PS51671">
    <property type="entry name" value="ACT"/>
    <property type="match status" value="1"/>
</dbReference>
<feature type="region of interest" description="Disordered" evidence="11">
    <location>
        <begin position="67"/>
        <end position="105"/>
    </location>
</feature>
<evidence type="ECO:0000259" key="13">
    <source>
        <dbReference type="PROSITE" id="PS51671"/>
    </source>
</evidence>
<dbReference type="GO" id="GO:0030424">
    <property type="term" value="C:axon"/>
    <property type="evidence" value="ECO:0007669"/>
    <property type="project" value="UniProtKB-SubCell"/>
</dbReference>
<dbReference type="PRINTS" id="PR00372">
    <property type="entry name" value="FYWHYDRXLASE"/>
</dbReference>
<evidence type="ECO:0000256" key="1">
    <source>
        <dbReference type="ARBA" id="ARBA00001954"/>
    </source>
</evidence>
<organism evidence="14 15">
    <name type="scientific">Leptidea sinapis</name>
    <dbReference type="NCBI Taxonomy" id="189913"/>
    <lineage>
        <taxon>Eukaryota</taxon>
        <taxon>Metazoa</taxon>
        <taxon>Ecdysozoa</taxon>
        <taxon>Arthropoda</taxon>
        <taxon>Hexapoda</taxon>
        <taxon>Insecta</taxon>
        <taxon>Pterygota</taxon>
        <taxon>Neoptera</taxon>
        <taxon>Endopterygota</taxon>
        <taxon>Lepidoptera</taxon>
        <taxon>Glossata</taxon>
        <taxon>Ditrysia</taxon>
        <taxon>Papilionoidea</taxon>
        <taxon>Pieridae</taxon>
        <taxon>Dismorphiinae</taxon>
        <taxon>Leptidea</taxon>
    </lineage>
</organism>
<dbReference type="GO" id="GO:0004511">
    <property type="term" value="F:tyrosine 3-monooxygenase activity"/>
    <property type="evidence" value="ECO:0007669"/>
    <property type="project" value="InterPro"/>
</dbReference>
<sequence length="559" mass="63331">MAVAAAQKNREMFAIKKSYSIENGYPSRRRSLVDDARFETLVVKQTKQSVLEEARARANDSGFDSEYIQDGAHISNGDYSTTDNASHHEEPKHPLADTNASNDGVKKNEDYTLTEEEVVLQNAASESAEAEQVIQKAALLLRMRDGMGSLTRILKTIDNYKGSVEHLETRPSQAAGVQFDALVKVNMTRANLLHLIRALRQSTSFAGVNLLTDNNLSNKTPWFPRHAADLDNCNHLMTKFEPELDMNHPGFADKEYRSRRKDIAEIAFGYKYGDPIPSIEYTESENSTWKRVFNTVLDLMPSHACKEYKAAFNKLQEADIFVAHRIPQLEDVSNFLRKHTGFTLRPAAGLLTARDFLASLAFRVFQSTQYVRHANSPFHTPEPDCIHELLGHIPLLADPSFAQFSQEIGLASLGASDSEIEKLSTVYWFTVEFGLCKENQKLKAYGAALLSSIGELMHAMSDKPELKPFEPATTSVQPYQDQEYQPIYYVAESFEDAKDKFRRWVSTMSRPFEVRFNPHTERVELLDSVDKLETLIWQLNTEMLHLTNAVKKMKGSQFQ</sequence>
<evidence type="ECO:0000313" key="15">
    <source>
        <dbReference type="Proteomes" id="UP000324832"/>
    </source>
</evidence>
<dbReference type="SUPFAM" id="SSF56534">
    <property type="entry name" value="Aromatic aminoacid monoxygenases, catalytic and oligomerization domains"/>
    <property type="match status" value="1"/>
</dbReference>
<gene>
    <name evidence="14" type="ORF">LSINAPIS_LOCUS11402</name>
</gene>
<evidence type="ECO:0000256" key="10">
    <source>
        <dbReference type="PIRSR" id="PIRSR601273-2"/>
    </source>
</evidence>
<keyword evidence="4 9" id="KW-0479">Metal-binding</keyword>
<dbReference type="InterPro" id="IPR019774">
    <property type="entry name" value="Aromatic-AA_hydroxylase_C"/>
</dbReference>
<dbReference type="InterPro" id="IPR018301">
    <property type="entry name" value="ArAA_hydroxylase_Fe/CU_BS"/>
</dbReference>
<evidence type="ECO:0000256" key="7">
    <source>
        <dbReference type="ARBA" id="ARBA00023033"/>
    </source>
</evidence>
<dbReference type="Pfam" id="PF00351">
    <property type="entry name" value="Biopterin_H"/>
    <property type="match status" value="1"/>
</dbReference>
<proteinExistence type="inferred from homology"/>
<comment type="cofactor">
    <cofactor evidence="1 10">
        <name>Fe(2+)</name>
        <dbReference type="ChEBI" id="CHEBI:29033"/>
    </cofactor>
</comment>
<dbReference type="PANTHER" id="PTHR11473">
    <property type="entry name" value="AROMATIC AMINO ACID HYDROXYLASE"/>
    <property type="match status" value="1"/>
</dbReference>
<evidence type="ECO:0000256" key="6">
    <source>
        <dbReference type="ARBA" id="ARBA00023004"/>
    </source>
</evidence>
<feature type="binding site" evidence="9">
    <location>
        <position position="392"/>
    </location>
    <ligand>
        <name>Fe cation</name>
        <dbReference type="ChEBI" id="CHEBI:24875"/>
    </ligand>
</feature>
<name>A0A5E4QUH2_9NEOP</name>
<dbReference type="Proteomes" id="UP000324832">
    <property type="component" value="Unassembled WGS sequence"/>
</dbReference>
<evidence type="ECO:0000256" key="11">
    <source>
        <dbReference type="SAM" id="MobiDB-lite"/>
    </source>
</evidence>
<dbReference type="InterPro" id="IPR005962">
    <property type="entry name" value="Tyr_3_mOase"/>
</dbReference>
<dbReference type="InterPro" id="IPR002912">
    <property type="entry name" value="ACT_dom"/>
</dbReference>
<feature type="domain" description="ACT" evidence="13">
    <location>
        <begin position="138"/>
        <end position="213"/>
    </location>
</feature>